<dbReference type="InterPro" id="IPR008258">
    <property type="entry name" value="Transglycosylase_SLT_dom_1"/>
</dbReference>
<evidence type="ECO:0000313" key="2">
    <source>
        <dbReference type="Proteomes" id="UP000382540"/>
    </source>
</evidence>
<accession>A0A2U9LGW4</accession>
<comment type="caution">
    <text evidence="1">The sequence shown here is derived from an EMBL/GenBank/DDBJ whole genome shotgun (WGS) entry which is preliminary data.</text>
</comment>
<dbReference type="AlphaFoldDB" id="A0A2U9LGW4"/>
<dbReference type="Pfam" id="PF01464">
    <property type="entry name" value="SLT"/>
    <property type="match status" value="1"/>
</dbReference>
<evidence type="ECO:0000313" key="1">
    <source>
        <dbReference type="EMBL" id="EAC1534500.1"/>
    </source>
</evidence>
<proteinExistence type="predicted"/>
<organism evidence="1 2">
    <name type="scientific">Escherichia coli</name>
    <dbReference type="NCBI Taxonomy" id="562"/>
    <lineage>
        <taxon>Bacteria</taxon>
        <taxon>Pseudomonadati</taxon>
        <taxon>Pseudomonadota</taxon>
        <taxon>Gammaproteobacteria</taxon>
        <taxon>Enterobacterales</taxon>
        <taxon>Enterobacteriaceae</taxon>
        <taxon>Escherichia</taxon>
    </lineage>
</organism>
<reference evidence="1 2" key="1">
    <citation type="submission" date="2018-10" db="EMBL/GenBank/DDBJ databases">
        <authorList>
            <consortium name="NARMS: The National Antimicrobial Resistance Monitoring System"/>
        </authorList>
    </citation>
    <scope>NUCLEOTIDE SEQUENCE [LARGE SCALE GENOMIC DNA]</scope>
    <source>
        <strain evidence="1 2">CVM N17EC1330</strain>
    </source>
</reference>
<dbReference type="EMBL" id="AAAGZE010000073">
    <property type="protein sequence ID" value="EAC1534500.1"/>
    <property type="molecule type" value="Genomic_DNA"/>
</dbReference>
<dbReference type="RefSeq" id="WP_023352472.1">
    <property type="nucleotide sequence ID" value="NZ_BFZH01000010.1"/>
</dbReference>
<dbReference type="InterPro" id="IPR023346">
    <property type="entry name" value="Lysozyme-like_dom_sf"/>
</dbReference>
<dbReference type="Gene3D" id="1.10.530.10">
    <property type="match status" value="1"/>
</dbReference>
<name>A0A2U9LGW4_ECOLX</name>
<sequence length="905" mass="102344">MPVVPTTSGRQVQSRGVQTGGFQTFDVPQAGQVLANVADQYAVAYGEARQKANVALSQDAILQLNQRSNERLYNPQTGFYAQQGKNAIGKGQEYISGFDQDVEEIAASLTDEAARNMFLQQARTQKIQFSTGVLRHEIGQTNAYEDEQYQATRKLWIQNEADAWNDPQTATLARNSRMVAIARYGAARGWSQERILEEIESDDRSATEMRAKNYAAANPEGWLNGLFQKNDSVGMDMRAIRLVESGDRHFNPDGSILEGPKTSSGERAQGKYQLMPGTGKELAAKRGVEYNPTDEQQHEMLASDYVNQLYGKYGSEILTGAAYNWGMGNVDKLIAKVGDPRKGEISEEEFIRNLPSETQGWLSRYRKNKTGMDPLTIYQIDNLANSQIEKQRKLILEQLEPAINNTMAQLYNGEVPDYIPAQETIIRGYGKNADKIINQLDIAIDNARIFQAIQYLPPSQQQEEMQKVKPEVNDPHYALKLDAYGKLSALLQRSNEAIQAQRDSRRFNEALTIGEKLDPSNKSMQKAADYTEMAQNFRINDASTHDGVVRLVAQTGIMPSQVITQLSAVSRSSNQEVVKNAAELFSRLYETDNASIGNMPKDMQGFYLTVKQLTDSGMSADAAIEQAQNLTYNQTDALKAQLASTQSSKEYKNDRSKAMNSAVSNMAQWFRWDPSADDQTPEAARFRNDYQTLYDINYRVAGGNADVAKQMTNQQIARTWSISEVNGDAQFMKYAPEALYQYGPSGWQAAQWKAEKERLMYGERKEIITTSPTLLGITSGNAPVVETKTPESRINGELFITPDVLTPRNGDYAIMVRTKDENGIDRVQPFYNKHGRPMRWEPSLADWEPYKKMQQEREQYEQEEIMRGQAIRNFKDKHRALDEQYQRLHNERMDKFKDYFSWGSK</sequence>
<gene>
    <name evidence="1" type="ORF">D9J61_21125</name>
</gene>
<protein>
    <submittedName>
        <fullName evidence="1">Lytic transglycosylase</fullName>
    </submittedName>
</protein>
<dbReference type="SUPFAM" id="SSF53955">
    <property type="entry name" value="Lysozyme-like"/>
    <property type="match status" value="1"/>
</dbReference>
<dbReference type="Proteomes" id="UP000382540">
    <property type="component" value="Unassembled WGS sequence"/>
</dbReference>